<evidence type="ECO:0008006" key="4">
    <source>
        <dbReference type="Google" id="ProtNLM"/>
    </source>
</evidence>
<reference evidence="2" key="1">
    <citation type="submission" date="2022-09" db="EMBL/GenBank/DDBJ databases">
        <title>Tahibacter sp. nov., isolated from a fresh water.</title>
        <authorList>
            <person name="Baek J.H."/>
            <person name="Lee J.K."/>
            <person name="Kim J.M."/>
            <person name="Jeon C.O."/>
        </authorList>
    </citation>
    <scope>NUCLEOTIDE SEQUENCE</scope>
    <source>
        <strain evidence="2">W38</strain>
    </source>
</reference>
<feature type="chain" id="PRO_5046250633" description="DUF1795 domain-containing protein" evidence="1">
    <location>
        <begin position="19"/>
        <end position="179"/>
    </location>
</feature>
<proteinExistence type="predicted"/>
<dbReference type="EMBL" id="CP104694">
    <property type="protein sequence ID" value="UXI70182.1"/>
    <property type="molecule type" value="Genomic_DNA"/>
</dbReference>
<feature type="signal peptide" evidence="1">
    <location>
        <begin position="1"/>
        <end position="18"/>
    </location>
</feature>
<gene>
    <name evidence="2" type="ORF">N4264_11285</name>
</gene>
<evidence type="ECO:0000256" key="1">
    <source>
        <dbReference type="SAM" id="SignalP"/>
    </source>
</evidence>
<organism evidence="2 3">
    <name type="scientific">Tahibacter amnicola</name>
    <dbReference type="NCBI Taxonomy" id="2976241"/>
    <lineage>
        <taxon>Bacteria</taxon>
        <taxon>Pseudomonadati</taxon>
        <taxon>Pseudomonadota</taxon>
        <taxon>Gammaproteobacteria</taxon>
        <taxon>Lysobacterales</taxon>
        <taxon>Rhodanobacteraceae</taxon>
        <taxon>Tahibacter</taxon>
    </lineage>
</organism>
<accession>A0ABY6BQZ2</accession>
<name>A0ABY6BQZ2_9GAMM</name>
<evidence type="ECO:0000313" key="2">
    <source>
        <dbReference type="EMBL" id="UXI70182.1"/>
    </source>
</evidence>
<dbReference type="Proteomes" id="UP001064632">
    <property type="component" value="Chromosome"/>
</dbReference>
<dbReference type="RefSeq" id="WP_261697133.1">
    <property type="nucleotide sequence ID" value="NZ_CP104694.1"/>
</dbReference>
<keyword evidence="1" id="KW-0732">Signal</keyword>
<protein>
    <recommendedName>
        <fullName evidence="4">DUF1795 domain-containing protein</fullName>
    </recommendedName>
</protein>
<evidence type="ECO:0000313" key="3">
    <source>
        <dbReference type="Proteomes" id="UP001064632"/>
    </source>
</evidence>
<keyword evidence="3" id="KW-1185">Reference proteome</keyword>
<sequence>MRRTVLLLAFLVTSLAHAALPPAPAGMSWERFERGRSAFLKPDGWSSIVEKGQGQFVLAINANGFSGKRPADETALLVTYYPQASRRFSRPASAAARAMANEFKTIGRVDSESRRSDGARTIHELRVKLTDEVTVIARYALVADDKSDELWMVMFQASPAEWENAWRIGKHMMQGQYGF</sequence>